<protein>
    <submittedName>
        <fullName evidence="1">DDE transposase</fullName>
    </submittedName>
</protein>
<organism evidence="1 2">
    <name type="scientific">Streptomyces olivochromogenes</name>
    <dbReference type="NCBI Taxonomy" id="1963"/>
    <lineage>
        <taxon>Bacteria</taxon>
        <taxon>Bacillati</taxon>
        <taxon>Actinomycetota</taxon>
        <taxon>Actinomycetes</taxon>
        <taxon>Kitasatosporales</taxon>
        <taxon>Streptomycetaceae</taxon>
        <taxon>Streptomyces</taxon>
    </lineage>
</organism>
<dbReference type="Proteomes" id="UP000217446">
    <property type="component" value="Unassembled WGS sequence"/>
</dbReference>
<gene>
    <name evidence="1" type="ORF">SO3561_05519</name>
</gene>
<evidence type="ECO:0000313" key="1">
    <source>
        <dbReference type="EMBL" id="GAX53987.1"/>
    </source>
</evidence>
<keyword evidence="2" id="KW-1185">Reference proteome</keyword>
<proteinExistence type="predicted"/>
<accession>A0A250VIG6</accession>
<dbReference type="STRING" id="1963.AQJ27_32500"/>
<sequence length="44" mass="5316">MHHRRLARDYETRPHRSEAVIKLAMIDLISRRLTSELTQNWRGT</sequence>
<reference evidence="2" key="1">
    <citation type="submission" date="2017-05" db="EMBL/GenBank/DDBJ databases">
        <title>Streptomyces olivochromogenes NBRC 3561 whole genome shotgun sequence.</title>
        <authorList>
            <person name="Dohra H."/>
            <person name="Kodani S."/>
        </authorList>
    </citation>
    <scope>NUCLEOTIDE SEQUENCE [LARGE SCALE GENOMIC DNA]</scope>
    <source>
        <strain evidence="2">NBRC 3561</strain>
    </source>
</reference>
<name>A0A250VIG6_STROL</name>
<evidence type="ECO:0000313" key="2">
    <source>
        <dbReference type="Proteomes" id="UP000217446"/>
    </source>
</evidence>
<dbReference type="EMBL" id="BDQI01000012">
    <property type="protein sequence ID" value="GAX53987.1"/>
    <property type="molecule type" value="Genomic_DNA"/>
</dbReference>
<comment type="caution">
    <text evidence="1">The sequence shown here is derived from an EMBL/GenBank/DDBJ whole genome shotgun (WGS) entry which is preliminary data.</text>
</comment>
<dbReference type="AlphaFoldDB" id="A0A250VIG6"/>